<dbReference type="SUPFAM" id="SSF55797">
    <property type="entry name" value="PR-1-like"/>
    <property type="match status" value="1"/>
</dbReference>
<protein>
    <recommendedName>
        <fullName evidence="3">SCP domain-containing protein</fullName>
    </recommendedName>
</protein>
<gene>
    <name evidence="4" type="ORF">RI129_000424</name>
</gene>
<keyword evidence="5" id="KW-1185">Reference proteome</keyword>
<proteinExistence type="predicted"/>
<evidence type="ECO:0000259" key="3">
    <source>
        <dbReference type="SMART" id="SM00198"/>
    </source>
</evidence>
<evidence type="ECO:0000313" key="5">
    <source>
        <dbReference type="Proteomes" id="UP001329430"/>
    </source>
</evidence>
<dbReference type="PANTHER" id="PTHR10334">
    <property type="entry name" value="CYSTEINE-RICH SECRETORY PROTEIN-RELATED"/>
    <property type="match status" value="1"/>
</dbReference>
<dbReference type="GO" id="GO:0005576">
    <property type="term" value="C:extracellular region"/>
    <property type="evidence" value="ECO:0007669"/>
    <property type="project" value="UniProtKB-SubCell"/>
</dbReference>
<feature type="domain" description="SCP" evidence="3">
    <location>
        <begin position="13"/>
        <end position="127"/>
    </location>
</feature>
<dbReference type="Gene3D" id="3.40.33.10">
    <property type="entry name" value="CAP"/>
    <property type="match status" value="1"/>
</dbReference>
<evidence type="ECO:0000256" key="2">
    <source>
        <dbReference type="ARBA" id="ARBA00022525"/>
    </source>
</evidence>
<comment type="caution">
    <text evidence="4">The sequence shown here is derived from an EMBL/GenBank/DDBJ whole genome shotgun (WGS) entry which is preliminary data.</text>
</comment>
<dbReference type="EMBL" id="JAVRBK010000001">
    <property type="protein sequence ID" value="KAK5649395.1"/>
    <property type="molecule type" value="Genomic_DNA"/>
</dbReference>
<dbReference type="SMART" id="SM00198">
    <property type="entry name" value="SCP"/>
    <property type="match status" value="1"/>
</dbReference>
<dbReference type="InterPro" id="IPR014044">
    <property type="entry name" value="CAP_dom"/>
</dbReference>
<dbReference type="Proteomes" id="UP001329430">
    <property type="component" value="Chromosome 1"/>
</dbReference>
<evidence type="ECO:0000256" key="1">
    <source>
        <dbReference type="ARBA" id="ARBA00004613"/>
    </source>
</evidence>
<reference evidence="4 5" key="1">
    <citation type="journal article" date="2024" name="Insects">
        <title>An Improved Chromosome-Level Genome Assembly of the Firefly Pyrocoelia pectoralis.</title>
        <authorList>
            <person name="Fu X."/>
            <person name="Meyer-Rochow V.B."/>
            <person name="Ballantyne L."/>
            <person name="Zhu X."/>
        </authorList>
    </citation>
    <scope>NUCLEOTIDE SEQUENCE [LARGE SCALE GENOMIC DNA]</scope>
    <source>
        <strain evidence="4">XCY_ONT2</strain>
    </source>
</reference>
<sequence length="138" mass="15917">MSIQQTYVDDNGNDPIAIVVLNRHNEYRMKHGVPIVTLSPQHCSETSSLSHRPNNPYGENLAYTYNHDFTITTIAKNGVDVWYNEIQNYTFGTEKVQYDALHFTQIVWKEGGVFMVCNYNPPGNIENEFSWNVFKPII</sequence>
<dbReference type="InterPro" id="IPR001283">
    <property type="entry name" value="CRISP-related"/>
</dbReference>
<dbReference type="Pfam" id="PF00188">
    <property type="entry name" value="CAP"/>
    <property type="match status" value="1"/>
</dbReference>
<dbReference type="CDD" id="cd05382">
    <property type="entry name" value="CAP_GAPR1-like"/>
    <property type="match status" value="1"/>
</dbReference>
<evidence type="ECO:0000313" key="4">
    <source>
        <dbReference type="EMBL" id="KAK5649395.1"/>
    </source>
</evidence>
<comment type="subcellular location">
    <subcellularLocation>
        <location evidence="1">Secreted</location>
    </subcellularLocation>
</comment>
<dbReference type="InterPro" id="IPR034113">
    <property type="entry name" value="SCP_GAPR1-like"/>
</dbReference>
<organism evidence="4 5">
    <name type="scientific">Pyrocoelia pectoralis</name>
    <dbReference type="NCBI Taxonomy" id="417401"/>
    <lineage>
        <taxon>Eukaryota</taxon>
        <taxon>Metazoa</taxon>
        <taxon>Ecdysozoa</taxon>
        <taxon>Arthropoda</taxon>
        <taxon>Hexapoda</taxon>
        <taxon>Insecta</taxon>
        <taxon>Pterygota</taxon>
        <taxon>Neoptera</taxon>
        <taxon>Endopterygota</taxon>
        <taxon>Coleoptera</taxon>
        <taxon>Polyphaga</taxon>
        <taxon>Elateriformia</taxon>
        <taxon>Elateroidea</taxon>
        <taxon>Lampyridae</taxon>
        <taxon>Lampyrinae</taxon>
        <taxon>Pyrocoelia</taxon>
    </lineage>
</organism>
<name>A0AAN7VK58_9COLE</name>
<dbReference type="InterPro" id="IPR035940">
    <property type="entry name" value="CAP_sf"/>
</dbReference>
<dbReference type="AlphaFoldDB" id="A0AAN7VK58"/>
<accession>A0AAN7VK58</accession>
<keyword evidence="2" id="KW-0964">Secreted</keyword>